<evidence type="ECO:0000259" key="2">
    <source>
        <dbReference type="Pfam" id="PF03807"/>
    </source>
</evidence>
<dbReference type="RefSeq" id="WP_350276607.1">
    <property type="nucleotide sequence ID" value="NZ_CP158165.1"/>
</dbReference>
<dbReference type="InterPro" id="IPR028939">
    <property type="entry name" value="P5C_Rdtase_cat_N"/>
</dbReference>
<dbReference type="PANTHER" id="PTHR14239:SF10">
    <property type="entry name" value="REDUCTASE"/>
    <property type="match status" value="1"/>
</dbReference>
<dbReference type="Gene3D" id="3.40.50.720">
    <property type="entry name" value="NAD(P)-binding Rossmann-like Domain"/>
    <property type="match status" value="1"/>
</dbReference>
<dbReference type="InterPro" id="IPR036291">
    <property type="entry name" value="NAD(P)-bd_dom_sf"/>
</dbReference>
<proteinExistence type="predicted"/>
<dbReference type="AlphaFoldDB" id="A0AAU7TAS2"/>
<dbReference type="PANTHER" id="PTHR14239">
    <property type="entry name" value="DUDULIN-RELATED"/>
    <property type="match status" value="1"/>
</dbReference>
<accession>A0AAU7TAS2</accession>
<name>A0AAU7TAS2_9ACTN</name>
<organism evidence="3">
    <name type="scientific">Kribbella sp. HUAS MG21</name>
    <dbReference type="NCBI Taxonomy" id="3160966"/>
    <lineage>
        <taxon>Bacteria</taxon>
        <taxon>Bacillati</taxon>
        <taxon>Actinomycetota</taxon>
        <taxon>Actinomycetes</taxon>
        <taxon>Propionibacteriales</taxon>
        <taxon>Kribbellaceae</taxon>
        <taxon>Kribbella</taxon>
    </lineage>
</organism>
<reference evidence="3" key="1">
    <citation type="submission" date="2024-06" db="EMBL/GenBank/DDBJ databases">
        <title>Kribbella sp. strain HUAS MG21 genome sequences.</title>
        <authorList>
            <person name="Mo P."/>
        </authorList>
    </citation>
    <scope>NUCLEOTIDE SEQUENCE</scope>
    <source>
        <strain evidence="3">HUAS MG21</strain>
    </source>
</reference>
<dbReference type="GO" id="GO:0016491">
    <property type="term" value="F:oxidoreductase activity"/>
    <property type="evidence" value="ECO:0007669"/>
    <property type="project" value="UniProtKB-KW"/>
</dbReference>
<dbReference type="Pfam" id="PF03807">
    <property type="entry name" value="F420_oxidored"/>
    <property type="match status" value="1"/>
</dbReference>
<keyword evidence="1" id="KW-0560">Oxidoreductase</keyword>
<evidence type="ECO:0000256" key="1">
    <source>
        <dbReference type="ARBA" id="ARBA00023002"/>
    </source>
</evidence>
<sequence length="213" mass="22005">MRIGTLGNGMMAEALTTHWVAAGHEVMIGGRDPERAAAVAKRVGGTAGSLAEAASYGDVVLLAVPGEVAVEIARLVPAHKTLIDCTNALDHRDFTLARSATAETISRAVPAVRVVKAFNLAADAVWRNPPADLGVPICGDDDAIEVVAELVRDLGCVPVPAGGLPRAKLLEATAALAIGIWVRGGDVRAMFPALADAFGTVPPGQPEAPRREQ</sequence>
<dbReference type="InterPro" id="IPR051267">
    <property type="entry name" value="STEAP_metalloreductase"/>
</dbReference>
<dbReference type="EMBL" id="CP158165">
    <property type="protein sequence ID" value="XBV23776.1"/>
    <property type="molecule type" value="Genomic_DNA"/>
</dbReference>
<dbReference type="SUPFAM" id="SSF51735">
    <property type="entry name" value="NAD(P)-binding Rossmann-fold domains"/>
    <property type="match status" value="1"/>
</dbReference>
<gene>
    <name evidence="3" type="ORF">ABN611_35085</name>
</gene>
<feature type="domain" description="Pyrroline-5-carboxylate reductase catalytic N-terminal" evidence="2">
    <location>
        <begin position="2"/>
        <end position="87"/>
    </location>
</feature>
<evidence type="ECO:0000313" key="3">
    <source>
        <dbReference type="EMBL" id="XBV23776.1"/>
    </source>
</evidence>
<protein>
    <submittedName>
        <fullName evidence="3">NAD(P)-binding domain-containing protein</fullName>
    </submittedName>
</protein>